<organism evidence="2 3">
    <name type="scientific">Cercophora scortea</name>
    <dbReference type="NCBI Taxonomy" id="314031"/>
    <lineage>
        <taxon>Eukaryota</taxon>
        <taxon>Fungi</taxon>
        <taxon>Dikarya</taxon>
        <taxon>Ascomycota</taxon>
        <taxon>Pezizomycotina</taxon>
        <taxon>Sordariomycetes</taxon>
        <taxon>Sordariomycetidae</taxon>
        <taxon>Sordariales</taxon>
        <taxon>Lasiosphaeriaceae</taxon>
        <taxon>Cercophora</taxon>
    </lineage>
</organism>
<dbReference type="EMBL" id="JAUEPO010000007">
    <property type="protein sequence ID" value="KAK3317474.1"/>
    <property type="molecule type" value="Genomic_DNA"/>
</dbReference>
<feature type="compositionally biased region" description="Polar residues" evidence="1">
    <location>
        <begin position="41"/>
        <end position="51"/>
    </location>
</feature>
<feature type="compositionally biased region" description="Low complexity" evidence="1">
    <location>
        <begin position="57"/>
        <end position="69"/>
    </location>
</feature>
<accession>A0AAE0I3A1</accession>
<proteinExistence type="predicted"/>
<evidence type="ECO:0000313" key="3">
    <source>
        <dbReference type="Proteomes" id="UP001286456"/>
    </source>
</evidence>
<dbReference type="AlphaFoldDB" id="A0AAE0I3A1"/>
<dbReference type="Proteomes" id="UP001286456">
    <property type="component" value="Unassembled WGS sequence"/>
</dbReference>
<name>A0AAE0I3A1_9PEZI</name>
<feature type="region of interest" description="Disordered" evidence="1">
    <location>
        <begin position="40"/>
        <end position="73"/>
    </location>
</feature>
<keyword evidence="3" id="KW-1185">Reference proteome</keyword>
<reference evidence="2" key="1">
    <citation type="journal article" date="2023" name="Mol. Phylogenet. Evol.">
        <title>Genome-scale phylogeny and comparative genomics of the fungal order Sordariales.</title>
        <authorList>
            <person name="Hensen N."/>
            <person name="Bonometti L."/>
            <person name="Westerberg I."/>
            <person name="Brannstrom I.O."/>
            <person name="Guillou S."/>
            <person name="Cros-Aarteil S."/>
            <person name="Calhoun S."/>
            <person name="Haridas S."/>
            <person name="Kuo A."/>
            <person name="Mondo S."/>
            <person name="Pangilinan J."/>
            <person name="Riley R."/>
            <person name="LaButti K."/>
            <person name="Andreopoulos B."/>
            <person name="Lipzen A."/>
            <person name="Chen C."/>
            <person name="Yan M."/>
            <person name="Daum C."/>
            <person name="Ng V."/>
            <person name="Clum A."/>
            <person name="Steindorff A."/>
            <person name="Ohm R.A."/>
            <person name="Martin F."/>
            <person name="Silar P."/>
            <person name="Natvig D.O."/>
            <person name="Lalanne C."/>
            <person name="Gautier V."/>
            <person name="Ament-Velasquez S.L."/>
            <person name="Kruys A."/>
            <person name="Hutchinson M.I."/>
            <person name="Powell A.J."/>
            <person name="Barry K."/>
            <person name="Miller A.N."/>
            <person name="Grigoriev I.V."/>
            <person name="Debuchy R."/>
            <person name="Gladieux P."/>
            <person name="Hiltunen Thoren M."/>
            <person name="Johannesson H."/>
        </authorList>
    </citation>
    <scope>NUCLEOTIDE SEQUENCE</scope>
    <source>
        <strain evidence="2">SMH4131-1</strain>
    </source>
</reference>
<reference evidence="2" key="2">
    <citation type="submission" date="2023-06" db="EMBL/GenBank/DDBJ databases">
        <authorList>
            <consortium name="Lawrence Berkeley National Laboratory"/>
            <person name="Haridas S."/>
            <person name="Hensen N."/>
            <person name="Bonometti L."/>
            <person name="Westerberg I."/>
            <person name="Brannstrom I.O."/>
            <person name="Guillou S."/>
            <person name="Cros-Aarteil S."/>
            <person name="Calhoun S."/>
            <person name="Kuo A."/>
            <person name="Mondo S."/>
            <person name="Pangilinan J."/>
            <person name="Riley R."/>
            <person name="Labutti K."/>
            <person name="Andreopoulos B."/>
            <person name="Lipzen A."/>
            <person name="Chen C."/>
            <person name="Yanf M."/>
            <person name="Daum C."/>
            <person name="Ng V."/>
            <person name="Clum A."/>
            <person name="Steindorff A."/>
            <person name="Ohm R."/>
            <person name="Martin F."/>
            <person name="Silar P."/>
            <person name="Natvig D."/>
            <person name="Lalanne C."/>
            <person name="Gautier V."/>
            <person name="Ament-Velasquez S.L."/>
            <person name="Kruys A."/>
            <person name="Hutchinson M.I."/>
            <person name="Powell A.J."/>
            <person name="Barry K."/>
            <person name="Miller A.N."/>
            <person name="Grigoriev I.V."/>
            <person name="Debuchy R."/>
            <person name="Gladieux P."/>
            <person name="Thoren M.H."/>
            <person name="Johannesson H."/>
        </authorList>
    </citation>
    <scope>NUCLEOTIDE SEQUENCE</scope>
    <source>
        <strain evidence="2">SMH4131-1</strain>
    </source>
</reference>
<evidence type="ECO:0000313" key="2">
    <source>
        <dbReference type="EMBL" id="KAK3317474.1"/>
    </source>
</evidence>
<evidence type="ECO:0000256" key="1">
    <source>
        <dbReference type="SAM" id="MobiDB-lite"/>
    </source>
</evidence>
<protein>
    <submittedName>
        <fullName evidence="2">Uncharacterized protein</fullName>
    </submittedName>
</protein>
<sequence>MPNSNITNILGTLAELWYTVVYCPLLVATPIHTAKAAEAQAGTSNTTSNDPRQPFIPNANVNNPPATTTERQRNKQWLDTLTQHSSGPITKKSLFESYLAALHPPGCICSSACVDALETAKITPEQRQQQESRRLQDIHGNPMVEQIYQALETAHATIQALKTVAQEFQGPSPALHNNTSTLAFRLLTAAGALITDAFAELNGKIIWKQRKAVKSEEGFELASPLPGREDEVVGLDDILADALAATCKAAHLVRGLLLYGKQLNNSKVKEDLQELLATEGAVDVAVGAALRAAT</sequence>
<comment type="caution">
    <text evidence="2">The sequence shown here is derived from an EMBL/GenBank/DDBJ whole genome shotgun (WGS) entry which is preliminary data.</text>
</comment>
<gene>
    <name evidence="2" type="ORF">B0T19DRAFT_469156</name>
</gene>